<dbReference type="CDD" id="cd02440">
    <property type="entry name" value="AdoMet_MTases"/>
    <property type="match status" value="1"/>
</dbReference>
<dbReference type="InterPro" id="IPR029063">
    <property type="entry name" value="SAM-dependent_MTases_sf"/>
</dbReference>
<dbReference type="NCBIfam" id="TIGR00138">
    <property type="entry name" value="rsmG_gidB"/>
    <property type="match status" value="1"/>
</dbReference>
<accession>A0A9E9NTF8</accession>
<keyword evidence="3 6" id="KW-0489">Methyltransferase</keyword>
<evidence type="ECO:0000256" key="3">
    <source>
        <dbReference type="ARBA" id="ARBA00022603"/>
    </source>
</evidence>
<dbReference type="PANTHER" id="PTHR31760:SF0">
    <property type="entry name" value="S-ADENOSYL-L-METHIONINE-DEPENDENT METHYLTRANSFERASES SUPERFAMILY PROTEIN"/>
    <property type="match status" value="1"/>
</dbReference>
<evidence type="ECO:0000313" key="7">
    <source>
        <dbReference type="EMBL" id="WAV91470.1"/>
    </source>
</evidence>
<evidence type="ECO:0000256" key="4">
    <source>
        <dbReference type="ARBA" id="ARBA00022679"/>
    </source>
</evidence>
<proteinExistence type="inferred from homology"/>
<keyword evidence="9" id="KW-1185">Reference proteome</keyword>
<gene>
    <name evidence="6 7" type="primary">rsmG</name>
    <name evidence="8" type="ORF">NB645_00315</name>
    <name evidence="7" type="ORF">NB646_01505</name>
</gene>
<dbReference type="Gene3D" id="3.40.50.150">
    <property type="entry name" value="Vaccinia Virus protein VP39"/>
    <property type="match status" value="1"/>
</dbReference>
<evidence type="ECO:0000256" key="1">
    <source>
        <dbReference type="ARBA" id="ARBA00022490"/>
    </source>
</evidence>
<feature type="binding site" evidence="6">
    <location>
        <position position="92"/>
    </location>
    <ligand>
        <name>S-adenosyl-L-methionine</name>
        <dbReference type="ChEBI" id="CHEBI:59789"/>
    </ligand>
</feature>
<evidence type="ECO:0000256" key="5">
    <source>
        <dbReference type="ARBA" id="ARBA00022691"/>
    </source>
</evidence>
<dbReference type="Proteomes" id="UP001164794">
    <property type="component" value="Chromosome"/>
</dbReference>
<keyword evidence="2 6" id="KW-0698">rRNA processing</keyword>
<dbReference type="AlphaFoldDB" id="A0A9E9NTF8"/>
<comment type="catalytic activity">
    <reaction evidence="6">
        <text>guanosine(527) in 16S rRNA + S-adenosyl-L-methionine = N(7)-methylguanosine(527) in 16S rRNA + S-adenosyl-L-homocysteine</text>
        <dbReference type="Rhea" id="RHEA:42732"/>
        <dbReference type="Rhea" id="RHEA-COMP:10209"/>
        <dbReference type="Rhea" id="RHEA-COMP:10210"/>
        <dbReference type="ChEBI" id="CHEBI:57856"/>
        <dbReference type="ChEBI" id="CHEBI:59789"/>
        <dbReference type="ChEBI" id="CHEBI:74269"/>
        <dbReference type="ChEBI" id="CHEBI:74480"/>
        <dbReference type="EC" id="2.1.1.170"/>
    </reaction>
</comment>
<feature type="binding site" evidence="6">
    <location>
        <begin position="138"/>
        <end position="139"/>
    </location>
    <ligand>
        <name>S-adenosyl-L-methionine</name>
        <dbReference type="ChEBI" id="CHEBI:59789"/>
    </ligand>
</feature>
<keyword evidence="5 6" id="KW-0949">S-adenosyl-L-methionine</keyword>
<protein>
    <recommendedName>
        <fullName evidence="6">Ribosomal RNA small subunit methyltransferase G</fullName>
        <ecNumber evidence="6">2.1.1.170</ecNumber>
    </recommendedName>
    <alternativeName>
        <fullName evidence="6">16S rRNA 7-methylguanosine methyltransferase</fullName>
        <shortName evidence="6">16S rRNA m7G methyltransferase</shortName>
    </alternativeName>
</protein>
<name>A0A9E9NTF8_9BURK</name>
<keyword evidence="4 6" id="KW-0808">Transferase</keyword>
<evidence type="ECO:0000313" key="9">
    <source>
        <dbReference type="Proteomes" id="UP001164794"/>
    </source>
</evidence>
<comment type="subcellular location">
    <subcellularLocation>
        <location evidence="6">Cytoplasm</location>
    </subcellularLocation>
</comment>
<feature type="binding site" evidence="6">
    <location>
        <position position="87"/>
    </location>
    <ligand>
        <name>S-adenosyl-L-methionine</name>
        <dbReference type="ChEBI" id="CHEBI:59789"/>
    </ligand>
</feature>
<reference evidence="8" key="1">
    <citation type="journal article" date="2022" name="Front. Microbiol.">
        <title>New perspectives on an old grouping: The genomic and phenotypic variability of Oxalobacter formigenes and the implications for calcium oxalate stone prevention.</title>
        <authorList>
            <person name="Chmiel J.A."/>
            <person name="Carr C."/>
            <person name="Stuivenberg G.A."/>
            <person name="Venema R."/>
            <person name="Chanyi R.M."/>
            <person name="Al K.F."/>
            <person name="Giguere D."/>
            <person name="Say H."/>
            <person name="Akouris P.P."/>
            <person name="Dominguez Romero S.A."/>
            <person name="Kwong A."/>
            <person name="Tai V."/>
            <person name="Koval S.F."/>
            <person name="Razvi H."/>
            <person name="Bjazevic J."/>
            <person name="Burton J.P."/>
        </authorList>
    </citation>
    <scope>NUCLEOTIDE SEQUENCE</scope>
    <source>
        <strain evidence="8">HOxNP-1</strain>
    </source>
</reference>
<dbReference type="PANTHER" id="PTHR31760">
    <property type="entry name" value="S-ADENOSYL-L-METHIONINE-DEPENDENT METHYLTRANSFERASES SUPERFAMILY PROTEIN"/>
    <property type="match status" value="1"/>
</dbReference>
<dbReference type="GO" id="GO:0070043">
    <property type="term" value="F:rRNA (guanine-N7-)-methyltransferase activity"/>
    <property type="evidence" value="ECO:0007669"/>
    <property type="project" value="UniProtKB-UniRule"/>
</dbReference>
<dbReference type="Pfam" id="PF02527">
    <property type="entry name" value="GidB"/>
    <property type="match status" value="1"/>
</dbReference>
<dbReference type="GO" id="GO:0005829">
    <property type="term" value="C:cytosol"/>
    <property type="evidence" value="ECO:0007669"/>
    <property type="project" value="TreeGrafter"/>
</dbReference>
<feature type="binding site" evidence="6">
    <location>
        <position position="153"/>
    </location>
    <ligand>
        <name>S-adenosyl-L-methionine</name>
        <dbReference type="ChEBI" id="CHEBI:59789"/>
    </ligand>
</feature>
<dbReference type="HAMAP" id="MF_00074">
    <property type="entry name" value="16SrRNA_methyltr_G"/>
    <property type="match status" value="1"/>
</dbReference>
<keyword evidence="1 6" id="KW-0963">Cytoplasm</keyword>
<evidence type="ECO:0000256" key="2">
    <source>
        <dbReference type="ARBA" id="ARBA00022552"/>
    </source>
</evidence>
<dbReference type="InterPro" id="IPR003682">
    <property type="entry name" value="rRNA_ssu_MeTfrase_G"/>
</dbReference>
<reference evidence="7" key="2">
    <citation type="journal article" date="2022" name="Front. Microbiol.">
        <title>New perspectives on an old grouping: The genomic and phenotypic variability of Oxalobacter formigenes and the implications for calcium oxalate stone prevention.</title>
        <authorList>
            <person name="Chmiel J.A."/>
            <person name="Carr C."/>
            <person name="Stuivenberg G.A."/>
            <person name="Venema R."/>
            <person name="Chanyi R.M."/>
            <person name="Al K.F."/>
            <person name="Giguere D."/>
            <person name="Say H."/>
            <person name="Akouris P.P."/>
            <person name="Dominguez Romero S.A."/>
            <person name="Kwong A."/>
            <person name="Tai V."/>
            <person name="Koval S.F."/>
            <person name="Razvi H."/>
            <person name="Bjazevic J."/>
            <person name="Burton J.P."/>
        </authorList>
    </citation>
    <scope>NUCLEOTIDE SEQUENCE</scope>
    <source>
        <strain evidence="7">OxK</strain>
    </source>
</reference>
<dbReference type="PIRSF" id="PIRSF003078">
    <property type="entry name" value="GidB"/>
    <property type="match status" value="1"/>
</dbReference>
<evidence type="ECO:0000313" key="8">
    <source>
        <dbReference type="EMBL" id="WAV97245.1"/>
    </source>
</evidence>
<dbReference type="EC" id="2.1.1.170" evidence="6"/>
<dbReference type="EMBL" id="CP098251">
    <property type="protein sequence ID" value="WAV91470.1"/>
    <property type="molecule type" value="Genomic_DNA"/>
</dbReference>
<dbReference type="SUPFAM" id="SSF53335">
    <property type="entry name" value="S-adenosyl-L-methionine-dependent methyltransferases"/>
    <property type="match status" value="1"/>
</dbReference>
<comment type="function">
    <text evidence="6">Specifically methylates the N7 position of guanine in position 527 of 16S rRNA.</text>
</comment>
<evidence type="ECO:0000256" key="6">
    <source>
        <dbReference type="HAMAP-Rule" id="MF_00074"/>
    </source>
</evidence>
<comment type="caution">
    <text evidence="6">Lacks conserved residue(s) required for the propagation of feature annotation.</text>
</comment>
<dbReference type="Proteomes" id="UP001164819">
    <property type="component" value="Chromosome"/>
</dbReference>
<comment type="similarity">
    <text evidence="6">Belongs to the methyltransferase superfamily. RNA methyltransferase RsmG family.</text>
</comment>
<organism evidence="7">
    <name type="scientific">Oxalobacter aliiformigenes</name>
    <dbReference type="NCBI Taxonomy" id="2946593"/>
    <lineage>
        <taxon>Bacteria</taxon>
        <taxon>Pseudomonadati</taxon>
        <taxon>Pseudomonadota</taxon>
        <taxon>Betaproteobacteria</taxon>
        <taxon>Burkholderiales</taxon>
        <taxon>Oxalobacteraceae</taxon>
        <taxon>Oxalobacter</taxon>
    </lineage>
</organism>
<sequence>MSRKNIITVERAEVEFRLKSGIKELGILLDDIQLGKLVDFLFLLGKWNSTYNLTAIRDIYSMLTYHLLDSLSVAACLSTCENILDVGSGAGLPGLVLATVYPDKRVSMIDVVQKKTAFINQVRIELGLDNVTVYSGRVEKLSVEDKFDAIISRAFSSLSDFVGLACHLLKENGKFYAMKGLIPFDEIGNLDSGWKVSRIQPLKVPQLDAQRHLIIIESAGTTVD</sequence>
<dbReference type="EMBL" id="CP098248">
    <property type="protein sequence ID" value="WAV97245.1"/>
    <property type="molecule type" value="Genomic_DNA"/>
</dbReference>
<dbReference type="RefSeq" id="WP_269264714.1">
    <property type="nucleotide sequence ID" value="NZ_CP098251.1"/>
</dbReference>